<evidence type="ECO:0000256" key="7">
    <source>
        <dbReference type="ARBA" id="ARBA00023239"/>
    </source>
</evidence>
<name>A0A075HBW1_9ARCH</name>
<evidence type="ECO:0000256" key="5">
    <source>
        <dbReference type="ARBA" id="ARBA00023004"/>
    </source>
</evidence>
<feature type="binding site" evidence="8">
    <location>
        <position position="78"/>
    </location>
    <ligand>
        <name>S-adenosyl-L-methionine</name>
        <dbReference type="ChEBI" id="CHEBI:59789"/>
    </ligand>
</feature>
<feature type="binding site" evidence="8">
    <location>
        <position position="25"/>
    </location>
    <ligand>
        <name>substrate</name>
    </ligand>
</feature>
<keyword evidence="2 8" id="KW-0949">S-adenosyl-L-methionine</keyword>
<dbReference type="SUPFAM" id="SSF102114">
    <property type="entry name" value="Radical SAM enzymes"/>
    <property type="match status" value="1"/>
</dbReference>
<proteinExistence type="inferred from homology"/>
<dbReference type="PANTHER" id="PTHR42836:SF1">
    <property type="entry name" value="7-CARBOXY-7-DEAZAGUANINE SYNTHASE"/>
    <property type="match status" value="1"/>
</dbReference>
<dbReference type="Gene3D" id="3.20.20.70">
    <property type="entry name" value="Aldolase class I"/>
    <property type="match status" value="1"/>
</dbReference>
<dbReference type="AlphaFoldDB" id="A0A075HBW1"/>
<evidence type="ECO:0000256" key="2">
    <source>
        <dbReference type="ARBA" id="ARBA00022691"/>
    </source>
</evidence>
<feature type="binding site" evidence="8">
    <location>
        <position position="76"/>
    </location>
    <ligand>
        <name>substrate</name>
    </ligand>
</feature>
<keyword evidence="5 8" id="KW-0408">Iron</keyword>
<accession>A0A075HBW1</accession>
<feature type="binding site" evidence="8">
    <location>
        <begin position="35"/>
        <end position="37"/>
    </location>
    <ligand>
        <name>S-adenosyl-L-methionine</name>
        <dbReference type="ChEBI" id="CHEBI:59789"/>
    </ligand>
</feature>
<dbReference type="GO" id="GO:1904047">
    <property type="term" value="F:S-adenosyl-L-methionine binding"/>
    <property type="evidence" value="ECO:0007669"/>
    <property type="project" value="UniProtKB-UniRule"/>
</dbReference>
<protein>
    <recommendedName>
        <fullName evidence="8">7-carboxy-7-deazaguanine synthase</fullName>
        <shortName evidence="8">CDG synthase</shortName>
        <ecNumber evidence="8">4.3.99.3</ecNumber>
    </recommendedName>
    <alternativeName>
        <fullName evidence="8">Archaeosine biosynthesis protein QueE</fullName>
    </alternativeName>
</protein>
<evidence type="ECO:0000256" key="8">
    <source>
        <dbReference type="HAMAP-Rule" id="MF_00917"/>
    </source>
</evidence>
<feature type="binding site" evidence="8">
    <location>
        <begin position="10"/>
        <end position="12"/>
    </location>
    <ligand>
        <name>substrate</name>
    </ligand>
</feature>
<keyword evidence="1 8" id="KW-0004">4Fe-4S</keyword>
<dbReference type="InterPro" id="IPR013785">
    <property type="entry name" value="Aldolase_TIM"/>
</dbReference>
<dbReference type="GO" id="GO:0016840">
    <property type="term" value="F:carbon-nitrogen lyase activity"/>
    <property type="evidence" value="ECO:0007669"/>
    <property type="project" value="UniProtKB-UniRule"/>
</dbReference>
<keyword evidence="7 8" id="KW-0456">Lyase</keyword>
<dbReference type="HAMAP" id="MF_00917">
    <property type="entry name" value="QueE"/>
    <property type="match status" value="1"/>
</dbReference>
<evidence type="ECO:0000256" key="1">
    <source>
        <dbReference type="ARBA" id="ARBA00022485"/>
    </source>
</evidence>
<keyword evidence="3 8" id="KW-0479">Metal-binding</keyword>
<gene>
    <name evidence="8" type="primary">queE</name>
</gene>
<feature type="binding site" evidence="8">
    <location>
        <position position="38"/>
    </location>
    <ligand>
        <name>Mg(2+)</name>
        <dbReference type="ChEBI" id="CHEBI:18420"/>
    </ligand>
</feature>
<comment type="catalytic activity">
    <reaction evidence="8">
        <text>6-carboxy-5,6,7,8-tetrahydropterin + H(+) = 7-carboxy-7-carbaguanine + NH4(+)</text>
        <dbReference type="Rhea" id="RHEA:27974"/>
        <dbReference type="ChEBI" id="CHEBI:15378"/>
        <dbReference type="ChEBI" id="CHEBI:28938"/>
        <dbReference type="ChEBI" id="CHEBI:61032"/>
        <dbReference type="ChEBI" id="CHEBI:61036"/>
        <dbReference type="EC" id="4.3.99.3"/>
    </reaction>
</comment>
<feature type="binding site" evidence="8">
    <location>
        <position position="33"/>
    </location>
    <ligand>
        <name>[4Fe-4S] cluster</name>
        <dbReference type="ChEBI" id="CHEBI:49883"/>
        <note>4Fe-4S-S-AdoMet</note>
    </ligand>
</feature>
<dbReference type="UniPathway" id="UPA00391"/>
<evidence type="ECO:0000313" key="10">
    <source>
        <dbReference type="EMBL" id="AIF12710.1"/>
    </source>
</evidence>
<feature type="domain" description="Radical SAM core" evidence="9">
    <location>
        <begin position="16"/>
        <end position="222"/>
    </location>
</feature>
<comment type="subunit">
    <text evidence="8">Homodimer.</text>
</comment>
<comment type="function">
    <text evidence="8">Catalyzes the complex heterocyclic radical-mediated conversion of 6-carboxy-5,6,7,8-tetrahydropterin (CPH4) to 7-carboxy-7-deazaguanine (CDG), a step common to the biosynthetic pathways of all 7-deazapurine-containing compounds.</text>
</comment>
<comment type="similarity">
    <text evidence="8">Belongs to the radical SAM superfamily. 7-carboxy-7-deazaguanine synthase family.</text>
</comment>
<dbReference type="InterPro" id="IPR058240">
    <property type="entry name" value="rSAM_sf"/>
</dbReference>
<evidence type="ECO:0000256" key="3">
    <source>
        <dbReference type="ARBA" id="ARBA00022723"/>
    </source>
</evidence>
<dbReference type="Pfam" id="PF04055">
    <property type="entry name" value="Radical_SAM"/>
    <property type="match status" value="1"/>
</dbReference>
<dbReference type="InterPro" id="IPR024924">
    <property type="entry name" value="7-CO-7-deazaguanine_synth-like"/>
</dbReference>
<keyword evidence="6 8" id="KW-0411">Iron-sulfur</keyword>
<comment type="cofactor">
    <cofactor evidence="8">
        <name>Mg(2+)</name>
        <dbReference type="ChEBI" id="CHEBI:18420"/>
    </cofactor>
</comment>
<dbReference type="PIRSF" id="PIRSF000370">
    <property type="entry name" value="QueE"/>
    <property type="match status" value="1"/>
</dbReference>
<evidence type="ECO:0000256" key="6">
    <source>
        <dbReference type="ARBA" id="ARBA00023014"/>
    </source>
</evidence>
<dbReference type="SFLD" id="SFLDS00029">
    <property type="entry name" value="Radical_SAM"/>
    <property type="match status" value="1"/>
</dbReference>
<comment type="pathway">
    <text evidence="8">Purine metabolism; 7-cyano-7-deazaguanine biosynthesis.</text>
</comment>
<dbReference type="GO" id="GO:0000287">
    <property type="term" value="F:magnesium ion binding"/>
    <property type="evidence" value="ECO:0007669"/>
    <property type="project" value="UniProtKB-UniRule"/>
</dbReference>
<comment type="caution">
    <text evidence="8">Lacks conserved residue(s) required for the propagation of feature annotation.</text>
</comment>
<evidence type="ECO:0000259" key="9">
    <source>
        <dbReference type="PROSITE" id="PS51918"/>
    </source>
</evidence>
<comment type="cofactor">
    <cofactor evidence="8">
        <name>S-adenosyl-L-methionine</name>
        <dbReference type="ChEBI" id="CHEBI:59789"/>
    </cofactor>
    <text evidence="8">Binds 1 S-adenosyl-L-methionine per subunit.</text>
</comment>
<feature type="binding site" evidence="8">
    <location>
        <position position="36"/>
    </location>
    <ligand>
        <name>[4Fe-4S] cluster</name>
        <dbReference type="ChEBI" id="CHEBI:49883"/>
        <note>4Fe-4S-S-AdoMet</note>
    </ligand>
</feature>
<sequence>MQVNEIFKSIQGEGPNFGKPAIFLRTAQCNLKCTWCDTKYTWDWKNYDFQKEVKEMTIDEVKDAILDLEIKHLVITGGEPLLQQDDLADLLSFLKPDFYVEVETNCTILPNKMLTDLIDQWNVSPKTQNSGNPLELCENNECYYFFANQENCFFKYVVENESDIPEIKKFVTKYNIPENRVQLMTQASTKEEISMKEKSISELAKLHNFSFSPRLHVAMWGSQRGK</sequence>
<dbReference type="PROSITE" id="PS51918">
    <property type="entry name" value="RADICAL_SAM"/>
    <property type="match status" value="1"/>
</dbReference>
<evidence type="ECO:0000256" key="4">
    <source>
        <dbReference type="ARBA" id="ARBA00022842"/>
    </source>
</evidence>
<feature type="binding site" evidence="8">
    <location>
        <begin position="124"/>
        <end position="126"/>
    </location>
    <ligand>
        <name>S-adenosyl-L-methionine</name>
        <dbReference type="ChEBI" id="CHEBI:59789"/>
    </ligand>
</feature>
<dbReference type="PANTHER" id="PTHR42836">
    <property type="entry name" value="7-CARBOXY-7-DEAZAGUANINE SYNTHASE"/>
    <property type="match status" value="1"/>
</dbReference>
<organism evidence="10">
    <name type="scientific">uncultured marine thaumarchaeote KM3_57_B01</name>
    <dbReference type="NCBI Taxonomy" id="1456205"/>
    <lineage>
        <taxon>Archaea</taxon>
        <taxon>Nitrososphaerota</taxon>
        <taxon>environmental samples</taxon>
    </lineage>
</organism>
<dbReference type="GO" id="GO:0051539">
    <property type="term" value="F:4 iron, 4 sulfur cluster binding"/>
    <property type="evidence" value="ECO:0007669"/>
    <property type="project" value="UniProtKB-UniRule"/>
</dbReference>
<reference evidence="10" key="1">
    <citation type="journal article" date="2014" name="Genome Biol. Evol.">
        <title>Pangenome evidence for extensive interdomain horizontal transfer affecting lineage core and shell genes in uncultured planktonic thaumarchaeota and euryarchaeota.</title>
        <authorList>
            <person name="Deschamps P."/>
            <person name="Zivanovic Y."/>
            <person name="Moreira D."/>
            <person name="Rodriguez-Valera F."/>
            <person name="Lopez-Garcia P."/>
        </authorList>
    </citation>
    <scope>NUCLEOTIDE SEQUENCE</scope>
</reference>
<keyword evidence="4 8" id="KW-0460">Magnesium</keyword>
<feature type="binding site" evidence="8">
    <location>
        <position position="29"/>
    </location>
    <ligand>
        <name>[4Fe-4S] cluster</name>
        <dbReference type="ChEBI" id="CHEBI:49883"/>
        <note>4Fe-4S-S-AdoMet</note>
    </ligand>
</feature>
<comment type="cofactor">
    <cofactor evidence="8">
        <name>[4Fe-4S] cluster</name>
        <dbReference type="ChEBI" id="CHEBI:49883"/>
    </cofactor>
    <text evidence="8">Binds 1 [4Fe-4S] cluster. The cluster is coordinated with 3 cysteines and an exchangeable S-adenosyl-L-methionine.</text>
</comment>
<dbReference type="EMBL" id="KF900952">
    <property type="protein sequence ID" value="AIF12710.1"/>
    <property type="molecule type" value="Genomic_DNA"/>
</dbReference>
<dbReference type="InterPro" id="IPR007197">
    <property type="entry name" value="rSAM"/>
</dbReference>
<dbReference type="CDD" id="cd01335">
    <property type="entry name" value="Radical_SAM"/>
    <property type="match status" value="1"/>
</dbReference>
<dbReference type="EC" id="4.3.99.3" evidence="8"/>